<evidence type="ECO:0000259" key="1">
    <source>
        <dbReference type="PROSITE" id="PS50011"/>
    </source>
</evidence>
<accession>A0A3G5AHZ3</accession>
<proteinExistence type="predicted"/>
<evidence type="ECO:0000313" key="2">
    <source>
        <dbReference type="EMBL" id="AYV85029.1"/>
    </source>
</evidence>
<dbReference type="InterPro" id="IPR000719">
    <property type="entry name" value="Prot_kinase_dom"/>
</dbReference>
<keyword evidence="2" id="KW-0808">Transferase</keyword>
<sequence>MNKNQSKKKDKETKCKIEYSNSDEDDDDSYQNVLQSNLLSLYGKSDKNSEYEKKPTETRIEFVKNLLVKNKINSMIDFDNCNTEMATSTRLDKKIINIKDFITSMNVDLIYIKSGSSGHIFKATSKTDPNVIFAVKVCAYPKDIYGHINNSLRPENAELRMLKLLGYFVIKRTTPHFVLPVCSFNTSITNFIKIPPNINLNNDKNNAYKEFIERYNNNEFEDLVSVLVSEWCNGGDLLDYIRKNYKDMTTKEWVVIIFQILVTLAKIQLLHPPFRHNDMKANNILIHFNDNKNKPNSKYKYVIGDTYFIIPDIGFQIKIWDFDFASIDGIIENNKLKVKWTNKMNITQKKNQYYDMHYFFNTLISKRFFQQFYEGGAPQEIIDFVHRIIPEKYRNIPEEYRIIINNYDSIPKEYVTIMNSYSNIPDEYCEIITKYCTIPNDYLSIMDIIDHIPEKYITIADEYYKVSYNNRIINKNALEKYYKIPQKYRLMFEKYHNIPEEYKLIFKEYCDVPQKYISSYEKYHAVPEKLRSRYDKYQNIPKKYYQYAKLINRKGRIQVNEEYKTPYEVILNDPLFEKYRFR</sequence>
<dbReference type="Gene3D" id="1.10.510.10">
    <property type="entry name" value="Transferase(Phosphotransferase) domain 1"/>
    <property type="match status" value="1"/>
</dbReference>
<gene>
    <name evidence="2" type="ORF">Satyrvirus2_40</name>
</gene>
<protein>
    <submittedName>
        <fullName evidence="2">Putative serine/threonine-protein kinase</fullName>
    </submittedName>
</protein>
<dbReference type="InterPro" id="IPR001245">
    <property type="entry name" value="Ser-Thr/Tyr_kinase_cat_dom"/>
</dbReference>
<organism evidence="2">
    <name type="scientific">Satyrvirus sp</name>
    <dbReference type="NCBI Taxonomy" id="2487771"/>
    <lineage>
        <taxon>Viruses</taxon>
        <taxon>Varidnaviria</taxon>
        <taxon>Bamfordvirae</taxon>
        <taxon>Nucleocytoviricota</taxon>
        <taxon>Megaviricetes</taxon>
        <taxon>Imitervirales</taxon>
        <taxon>Mimiviridae</taxon>
        <taxon>Megamimivirinae</taxon>
    </lineage>
</organism>
<dbReference type="PROSITE" id="PS50011">
    <property type="entry name" value="PROTEIN_KINASE_DOM"/>
    <property type="match status" value="1"/>
</dbReference>
<dbReference type="PROSITE" id="PS00108">
    <property type="entry name" value="PROTEIN_KINASE_ST"/>
    <property type="match status" value="1"/>
</dbReference>
<dbReference type="EMBL" id="MK072438">
    <property type="protein sequence ID" value="AYV85029.1"/>
    <property type="molecule type" value="Genomic_DNA"/>
</dbReference>
<dbReference type="GO" id="GO:0004672">
    <property type="term" value="F:protein kinase activity"/>
    <property type="evidence" value="ECO:0007669"/>
    <property type="project" value="InterPro"/>
</dbReference>
<dbReference type="InterPro" id="IPR011009">
    <property type="entry name" value="Kinase-like_dom_sf"/>
</dbReference>
<dbReference type="GO" id="GO:0005524">
    <property type="term" value="F:ATP binding"/>
    <property type="evidence" value="ECO:0007669"/>
    <property type="project" value="InterPro"/>
</dbReference>
<feature type="domain" description="Protein kinase" evidence="1">
    <location>
        <begin position="106"/>
        <end position="457"/>
    </location>
</feature>
<reference evidence="2" key="1">
    <citation type="submission" date="2018-10" db="EMBL/GenBank/DDBJ databases">
        <title>Hidden diversity of soil giant viruses.</title>
        <authorList>
            <person name="Schulz F."/>
            <person name="Alteio L."/>
            <person name="Goudeau D."/>
            <person name="Ryan E.M."/>
            <person name="Malmstrom R.R."/>
            <person name="Blanchard J."/>
            <person name="Woyke T."/>
        </authorList>
    </citation>
    <scope>NUCLEOTIDE SEQUENCE</scope>
    <source>
        <strain evidence="2">SAV1</strain>
    </source>
</reference>
<dbReference type="SUPFAM" id="SSF56112">
    <property type="entry name" value="Protein kinase-like (PK-like)"/>
    <property type="match status" value="1"/>
</dbReference>
<dbReference type="InterPro" id="IPR008271">
    <property type="entry name" value="Ser/Thr_kinase_AS"/>
</dbReference>
<dbReference type="Pfam" id="PF07714">
    <property type="entry name" value="PK_Tyr_Ser-Thr"/>
    <property type="match status" value="1"/>
</dbReference>
<name>A0A3G5AHZ3_9VIRU</name>
<keyword evidence="2" id="KW-0418">Kinase</keyword>